<organism evidence="2 3">
    <name type="scientific">Leishmania donovani</name>
    <dbReference type="NCBI Taxonomy" id="5661"/>
    <lineage>
        <taxon>Eukaryota</taxon>
        <taxon>Discoba</taxon>
        <taxon>Euglenozoa</taxon>
        <taxon>Kinetoplastea</taxon>
        <taxon>Metakinetoplastina</taxon>
        <taxon>Trypanosomatida</taxon>
        <taxon>Trypanosomatidae</taxon>
        <taxon>Leishmaniinae</taxon>
        <taxon>Leishmania</taxon>
    </lineage>
</organism>
<feature type="region of interest" description="Disordered" evidence="1">
    <location>
        <begin position="89"/>
        <end position="134"/>
    </location>
</feature>
<sequence>MARGTVNRTAQWPLGAVVTVPQPYVKASLSLSPSLTMAPARSNRPFVPYSKWCESASVPHIRKEATLPTAIPVHAERAPSVRLVVSWSKRDHGRTSPRHRASQALSADAKRPQPCPAAGLQALGLPTQSLGSTP</sequence>
<dbReference type="EMBL" id="RHLC01000011">
    <property type="protein sequence ID" value="TPP45923.1"/>
    <property type="molecule type" value="Genomic_DNA"/>
</dbReference>
<dbReference type="AlphaFoldDB" id="A0A504XBQ8"/>
<gene>
    <name evidence="2" type="ORF">CGC21_36570</name>
</gene>
<proteinExistence type="predicted"/>
<name>A0A504XBQ8_LEIDO</name>
<evidence type="ECO:0000313" key="2">
    <source>
        <dbReference type="EMBL" id="TPP45923.1"/>
    </source>
</evidence>
<reference evidence="3" key="1">
    <citation type="submission" date="2019-02" db="EMBL/GenBank/DDBJ databases">
        <title>FDA dAtabase for Regulatory Grade micrObial Sequences (FDA-ARGOS): Supporting development and validation of Infectious Disease Dx tests.</title>
        <authorList>
            <person name="Duncan R."/>
            <person name="Fisher C."/>
            <person name="Tallon L."/>
            <person name="Sadzewicz L."/>
            <person name="Sengamalay N."/>
            <person name="Ott S."/>
            <person name="Godinez A."/>
            <person name="Nagaraj S."/>
            <person name="Vavikolanu K."/>
            <person name="Nadendla S."/>
            <person name="Aluvathingal J."/>
            <person name="Sichtig H."/>
        </authorList>
    </citation>
    <scope>NUCLEOTIDE SEQUENCE [LARGE SCALE GENOMIC DNA]</scope>
    <source>
        <strain evidence="3">FDAARGOS_361</strain>
    </source>
</reference>
<accession>A0A504XBQ8</accession>
<evidence type="ECO:0000313" key="3">
    <source>
        <dbReference type="Proteomes" id="UP000318447"/>
    </source>
</evidence>
<evidence type="ECO:0000256" key="1">
    <source>
        <dbReference type="SAM" id="MobiDB-lite"/>
    </source>
</evidence>
<comment type="caution">
    <text evidence="2">The sequence shown here is derived from an EMBL/GenBank/DDBJ whole genome shotgun (WGS) entry which is preliminary data.</text>
</comment>
<dbReference type="Proteomes" id="UP000318447">
    <property type="component" value="Unassembled WGS sequence"/>
</dbReference>
<protein>
    <submittedName>
        <fullName evidence="2">Uncharacterized protein</fullName>
    </submittedName>
</protein>